<comment type="caution">
    <text evidence="1">The sequence shown here is derived from an EMBL/GenBank/DDBJ whole genome shotgun (WGS) entry which is preliminary data.</text>
</comment>
<accession>A0AAW0REH8</accession>
<sequence>MCKVIIDYYRCGQCKRKVGESHHRHSSWDPCGAKHNYSSACPNYTPRFVYHDEDICPDGTGCQESDFAKAHYAAQSRK</sequence>
<keyword evidence="2" id="KW-1185">Reference proteome</keyword>
<evidence type="ECO:0000313" key="1">
    <source>
        <dbReference type="EMBL" id="KAK8133161.1"/>
    </source>
</evidence>
<dbReference type="Proteomes" id="UP001392437">
    <property type="component" value="Unassembled WGS sequence"/>
</dbReference>
<evidence type="ECO:0000313" key="2">
    <source>
        <dbReference type="Proteomes" id="UP001392437"/>
    </source>
</evidence>
<organism evidence="1 2">
    <name type="scientific">Apiospora kogelbergensis</name>
    <dbReference type="NCBI Taxonomy" id="1337665"/>
    <lineage>
        <taxon>Eukaryota</taxon>
        <taxon>Fungi</taxon>
        <taxon>Dikarya</taxon>
        <taxon>Ascomycota</taxon>
        <taxon>Pezizomycotina</taxon>
        <taxon>Sordariomycetes</taxon>
        <taxon>Xylariomycetidae</taxon>
        <taxon>Amphisphaeriales</taxon>
        <taxon>Apiosporaceae</taxon>
        <taxon>Apiospora</taxon>
    </lineage>
</organism>
<gene>
    <name evidence="1" type="ORF">PG999_001334</name>
</gene>
<dbReference type="EMBL" id="JAQQWP010000001">
    <property type="protein sequence ID" value="KAK8133161.1"/>
    <property type="molecule type" value="Genomic_DNA"/>
</dbReference>
<name>A0AAW0REH8_9PEZI</name>
<protein>
    <submittedName>
        <fullName evidence="1">Uncharacterized protein</fullName>
    </submittedName>
</protein>
<dbReference type="AlphaFoldDB" id="A0AAW0REH8"/>
<proteinExistence type="predicted"/>
<reference evidence="1 2" key="1">
    <citation type="submission" date="2023-01" db="EMBL/GenBank/DDBJ databases">
        <title>Analysis of 21 Apiospora genomes using comparative genomics revels a genus with tremendous synthesis potential of carbohydrate active enzymes and secondary metabolites.</title>
        <authorList>
            <person name="Sorensen T."/>
        </authorList>
    </citation>
    <scope>NUCLEOTIDE SEQUENCE [LARGE SCALE GENOMIC DNA]</scope>
    <source>
        <strain evidence="1 2">CBS 117206</strain>
    </source>
</reference>